<dbReference type="OrthoDB" id="2634681at2"/>
<accession>A0A3S9A8C9</accession>
<sequence>MDNINNANTVKCTVIRIGLVTDIQEQIAVIQVSGKRIEIPRDKLADHAAIGDEVRWDGQRWSVHGSR</sequence>
<evidence type="ECO:0000313" key="2">
    <source>
        <dbReference type="Proteomes" id="UP000272528"/>
    </source>
</evidence>
<dbReference type="RefSeq" id="WP_126017592.1">
    <property type="nucleotide sequence ID" value="NZ_CP034437.1"/>
</dbReference>
<keyword evidence="2" id="KW-1185">Reference proteome</keyword>
<proteinExistence type="predicted"/>
<dbReference type="AlphaFoldDB" id="A0A3S9A8C9"/>
<dbReference type="KEGG" id="palb:EJC50_21060"/>
<dbReference type="EMBL" id="CP034437">
    <property type="protein sequence ID" value="AZN41886.1"/>
    <property type="molecule type" value="Genomic_DNA"/>
</dbReference>
<name>A0A3S9A8C9_9BACL</name>
<gene>
    <name evidence="1" type="ORF">EJC50_21060</name>
</gene>
<evidence type="ECO:0000313" key="1">
    <source>
        <dbReference type="EMBL" id="AZN41886.1"/>
    </source>
</evidence>
<organism evidence="1 2">
    <name type="scientific">Paenibacillus albus</name>
    <dbReference type="NCBI Taxonomy" id="2495582"/>
    <lineage>
        <taxon>Bacteria</taxon>
        <taxon>Bacillati</taxon>
        <taxon>Bacillota</taxon>
        <taxon>Bacilli</taxon>
        <taxon>Bacillales</taxon>
        <taxon>Paenibacillaceae</taxon>
        <taxon>Paenibacillus</taxon>
    </lineage>
</organism>
<dbReference type="Proteomes" id="UP000272528">
    <property type="component" value="Chromosome"/>
</dbReference>
<reference evidence="2" key="1">
    <citation type="submission" date="2018-12" db="EMBL/GenBank/DDBJ databases">
        <title>Genome sequence of Peanibacillus sp.</title>
        <authorList>
            <person name="Subramani G."/>
            <person name="Srinivasan S."/>
            <person name="Kim M.K."/>
        </authorList>
    </citation>
    <scope>NUCLEOTIDE SEQUENCE [LARGE SCALE GENOMIC DNA]</scope>
    <source>
        <strain evidence="2">18JY67-1</strain>
    </source>
</reference>
<protein>
    <submittedName>
        <fullName evidence="1">Uncharacterized protein</fullName>
    </submittedName>
</protein>